<gene>
    <name evidence="1" type="ORF">LECACI_7A005008</name>
</gene>
<accession>A0AAI8YZK2</accession>
<reference evidence="1" key="1">
    <citation type="submission" date="2023-11" db="EMBL/GenBank/DDBJ databases">
        <authorList>
            <person name="Alioto T."/>
            <person name="Alioto T."/>
            <person name="Gomez Garrido J."/>
        </authorList>
    </citation>
    <scope>NUCLEOTIDE SEQUENCE</scope>
</reference>
<keyword evidence="2" id="KW-1185">Reference proteome</keyword>
<sequence length="267" mass="28056">MKVSVKPTPTNQGNANLLAAIEAIGSAALAFPTPQQQTSPTDCQSDPIGCGEAANNSPNRAPNCKDPKDCVAYCQRIMGNTPGVASSCSPNMDSTGHASGSVCTCWNGSSVVDIASSAIIGIGESACFAWVESIPLGAKALQAIAKISNVQALAWAGTVLKVGDHLLAHGAKLGKCDNPFCPNHNFVVVDPAKAEQMLGVLNVLIRGIAWLWCNRGNENGLTLVLVTTLCSAAKETVPCIIFFFNCPLLSLVYWRPKVVLAVHRMRP</sequence>
<dbReference type="Proteomes" id="UP001296104">
    <property type="component" value="Unassembled WGS sequence"/>
</dbReference>
<evidence type="ECO:0000313" key="1">
    <source>
        <dbReference type="EMBL" id="CAK4026214.1"/>
    </source>
</evidence>
<proteinExistence type="predicted"/>
<name>A0AAI8YZK2_9PEZI</name>
<evidence type="ECO:0000313" key="2">
    <source>
        <dbReference type="Proteomes" id="UP001296104"/>
    </source>
</evidence>
<dbReference type="AlphaFoldDB" id="A0AAI8YZK2"/>
<organism evidence="1 2">
    <name type="scientific">Lecanosticta acicola</name>
    <dbReference type="NCBI Taxonomy" id="111012"/>
    <lineage>
        <taxon>Eukaryota</taxon>
        <taxon>Fungi</taxon>
        <taxon>Dikarya</taxon>
        <taxon>Ascomycota</taxon>
        <taxon>Pezizomycotina</taxon>
        <taxon>Dothideomycetes</taxon>
        <taxon>Dothideomycetidae</taxon>
        <taxon>Mycosphaerellales</taxon>
        <taxon>Mycosphaerellaceae</taxon>
        <taxon>Lecanosticta</taxon>
    </lineage>
</organism>
<protein>
    <submittedName>
        <fullName evidence="1">Uncharacterized protein</fullName>
    </submittedName>
</protein>
<comment type="caution">
    <text evidence="1">The sequence shown here is derived from an EMBL/GenBank/DDBJ whole genome shotgun (WGS) entry which is preliminary data.</text>
</comment>
<dbReference type="EMBL" id="CAVMBE010000030">
    <property type="protein sequence ID" value="CAK4026214.1"/>
    <property type="molecule type" value="Genomic_DNA"/>
</dbReference>